<reference evidence="1 2" key="1">
    <citation type="journal article" date="2023" name="Science">
        <title>Complex scaffold remodeling in plant triterpene biosynthesis.</title>
        <authorList>
            <person name="De La Pena R."/>
            <person name="Hodgson H."/>
            <person name="Liu J.C."/>
            <person name="Stephenson M.J."/>
            <person name="Martin A.C."/>
            <person name="Owen C."/>
            <person name="Harkess A."/>
            <person name="Leebens-Mack J."/>
            <person name="Jimenez L.E."/>
            <person name="Osbourn A."/>
            <person name="Sattely E.S."/>
        </authorList>
    </citation>
    <scope>NUCLEOTIDE SEQUENCE [LARGE SCALE GENOMIC DNA]</scope>
    <source>
        <strain evidence="2">cv. JPN11</strain>
        <tissue evidence="1">Leaf</tissue>
    </source>
</reference>
<protein>
    <submittedName>
        <fullName evidence="1">CBF1-interacting co-repressor CIR, N-terminal domain containing protein</fullName>
    </submittedName>
</protein>
<organism evidence="1 2">
    <name type="scientific">Melia azedarach</name>
    <name type="common">Chinaberry tree</name>
    <dbReference type="NCBI Taxonomy" id="155640"/>
    <lineage>
        <taxon>Eukaryota</taxon>
        <taxon>Viridiplantae</taxon>
        <taxon>Streptophyta</taxon>
        <taxon>Embryophyta</taxon>
        <taxon>Tracheophyta</taxon>
        <taxon>Spermatophyta</taxon>
        <taxon>Magnoliopsida</taxon>
        <taxon>eudicotyledons</taxon>
        <taxon>Gunneridae</taxon>
        <taxon>Pentapetalae</taxon>
        <taxon>rosids</taxon>
        <taxon>malvids</taxon>
        <taxon>Sapindales</taxon>
        <taxon>Meliaceae</taxon>
        <taxon>Melia</taxon>
    </lineage>
</organism>
<name>A0ACC1X8S3_MELAZ</name>
<keyword evidence="2" id="KW-1185">Reference proteome</keyword>
<sequence length="546" mass="63485">MEGEGEGVGSRLRKLSSGPGTGEVDYKTKSGTAWSHSYLNQKPWHPLSYPNQRRKWIAEQIHSQRQRRTEEVAREYAQEQDFFRQTALISKKDKEKMETMQAVSFMYVRPPGYNAESAKAAELEDERKIEEQPATADIQPESKPLGEEKKKPRPKDVFGRPLPTEEEFEILKNAPRLETGAPARVKPFGVEVRNVKCLRCGNFGHQSGDRECPLKDAIMPNEESRLKRDDPLTAIMAHVDPSEPLKWELKRQPGNFSPPRGGYKPDDPNQQIVAEDIFDEYGGFLAGDTMPDLLTSLSSKPRKKSKKKSKYKRQTSDRELRVSDEDGLSSPSDSGDKKLRKEKKHKKKKKRNHSKSSPSDDAEWDRHPRKNRQKYYSSEDSDSDRNHRDKRSKKKHSYSSEGDSQGHGMLKEFRDKHSYQPEGSDSDRHYRTKKNRQNPSYPSEDEADRHYVSEKRRNKLLYSSEDSKRHCRSTKSRQKHFIPSEDGADKHHASEKRNNKLSYSSEDSDSGRHQRRERSRQKHSYTSVDESDRHRRSEKSRYKYYT</sequence>
<gene>
    <name evidence="1" type="ORF">OWV82_021104</name>
</gene>
<comment type="caution">
    <text evidence="1">The sequence shown here is derived from an EMBL/GenBank/DDBJ whole genome shotgun (WGS) entry which is preliminary data.</text>
</comment>
<dbReference type="Proteomes" id="UP001164539">
    <property type="component" value="Chromosome 11"/>
</dbReference>
<evidence type="ECO:0000313" key="2">
    <source>
        <dbReference type="Proteomes" id="UP001164539"/>
    </source>
</evidence>
<dbReference type="EMBL" id="CM051404">
    <property type="protein sequence ID" value="KAJ4707606.1"/>
    <property type="molecule type" value="Genomic_DNA"/>
</dbReference>
<proteinExistence type="predicted"/>
<accession>A0ACC1X8S3</accession>
<evidence type="ECO:0000313" key="1">
    <source>
        <dbReference type="EMBL" id="KAJ4707606.1"/>
    </source>
</evidence>